<keyword evidence="3" id="KW-1185">Reference proteome</keyword>
<dbReference type="AlphaFoldDB" id="A0A5B7FUE3"/>
<reference evidence="2 3" key="1">
    <citation type="submission" date="2019-05" db="EMBL/GenBank/DDBJ databases">
        <title>Another draft genome of Portunus trituberculatus and its Hox gene families provides insights of decapod evolution.</title>
        <authorList>
            <person name="Jeong J.-H."/>
            <person name="Song I."/>
            <person name="Kim S."/>
            <person name="Choi T."/>
            <person name="Kim D."/>
            <person name="Ryu S."/>
            <person name="Kim W."/>
        </authorList>
    </citation>
    <scope>NUCLEOTIDE SEQUENCE [LARGE SCALE GENOMIC DNA]</scope>
    <source>
        <tissue evidence="2">Muscle</tissue>
    </source>
</reference>
<feature type="region of interest" description="Disordered" evidence="1">
    <location>
        <begin position="46"/>
        <end position="65"/>
    </location>
</feature>
<protein>
    <submittedName>
        <fullName evidence="2">Uncharacterized protein</fullName>
    </submittedName>
</protein>
<evidence type="ECO:0000256" key="1">
    <source>
        <dbReference type="SAM" id="MobiDB-lite"/>
    </source>
</evidence>
<feature type="compositionally biased region" description="Polar residues" evidence="1">
    <location>
        <begin position="46"/>
        <end position="58"/>
    </location>
</feature>
<name>A0A5B7FUE3_PORTR</name>
<dbReference type="Proteomes" id="UP000324222">
    <property type="component" value="Unassembled WGS sequence"/>
</dbReference>
<evidence type="ECO:0000313" key="3">
    <source>
        <dbReference type="Proteomes" id="UP000324222"/>
    </source>
</evidence>
<organism evidence="2 3">
    <name type="scientific">Portunus trituberculatus</name>
    <name type="common">Swimming crab</name>
    <name type="synonym">Neptunus trituberculatus</name>
    <dbReference type="NCBI Taxonomy" id="210409"/>
    <lineage>
        <taxon>Eukaryota</taxon>
        <taxon>Metazoa</taxon>
        <taxon>Ecdysozoa</taxon>
        <taxon>Arthropoda</taxon>
        <taxon>Crustacea</taxon>
        <taxon>Multicrustacea</taxon>
        <taxon>Malacostraca</taxon>
        <taxon>Eumalacostraca</taxon>
        <taxon>Eucarida</taxon>
        <taxon>Decapoda</taxon>
        <taxon>Pleocyemata</taxon>
        <taxon>Brachyura</taxon>
        <taxon>Eubrachyura</taxon>
        <taxon>Portunoidea</taxon>
        <taxon>Portunidae</taxon>
        <taxon>Portuninae</taxon>
        <taxon>Portunus</taxon>
    </lineage>
</organism>
<proteinExistence type="predicted"/>
<evidence type="ECO:0000313" key="2">
    <source>
        <dbReference type="EMBL" id="MPC49166.1"/>
    </source>
</evidence>
<sequence length="126" mass="14238">MASMNAWRDGDEVALRLLGTPPLEVYTQNQQIKDGCLAWCASLHQSPASSTPDLQSGGTRRESDSPLRQTFLRWMVSVVMSAREVFMGTCRVTVTSTCRITYSHTKEYRGKKSIVELTLPRQFSRH</sequence>
<accession>A0A5B7FUE3</accession>
<gene>
    <name evidence="2" type="ORF">E2C01_042961</name>
</gene>
<comment type="caution">
    <text evidence="2">The sequence shown here is derived from an EMBL/GenBank/DDBJ whole genome shotgun (WGS) entry which is preliminary data.</text>
</comment>
<dbReference type="EMBL" id="VSRR010008708">
    <property type="protein sequence ID" value="MPC49166.1"/>
    <property type="molecule type" value="Genomic_DNA"/>
</dbReference>